<feature type="compositionally biased region" description="Pro residues" evidence="1">
    <location>
        <begin position="188"/>
        <end position="198"/>
    </location>
</feature>
<evidence type="ECO:0000256" key="1">
    <source>
        <dbReference type="SAM" id="MobiDB-lite"/>
    </source>
</evidence>
<dbReference type="PROSITE" id="PS51257">
    <property type="entry name" value="PROKAR_LIPOPROTEIN"/>
    <property type="match status" value="1"/>
</dbReference>
<protein>
    <recommendedName>
        <fullName evidence="5">Nuclear transport factor 2 family protein</fullName>
    </recommendedName>
</protein>
<evidence type="ECO:0000313" key="3">
    <source>
        <dbReference type="EMBL" id="UTI66405.1"/>
    </source>
</evidence>
<feature type="chain" id="PRO_5045857887" description="Nuclear transport factor 2 family protein" evidence="2">
    <location>
        <begin position="19"/>
        <end position="208"/>
    </location>
</feature>
<evidence type="ECO:0008006" key="5">
    <source>
        <dbReference type="Google" id="ProtNLM"/>
    </source>
</evidence>
<dbReference type="Proteomes" id="UP001056035">
    <property type="component" value="Chromosome"/>
</dbReference>
<organism evidence="3 4">
    <name type="scientific">Paraconexibacter antarcticus</name>
    <dbReference type="NCBI Taxonomy" id="2949664"/>
    <lineage>
        <taxon>Bacteria</taxon>
        <taxon>Bacillati</taxon>
        <taxon>Actinomycetota</taxon>
        <taxon>Thermoleophilia</taxon>
        <taxon>Solirubrobacterales</taxon>
        <taxon>Paraconexibacteraceae</taxon>
        <taxon>Paraconexibacter</taxon>
    </lineage>
</organism>
<feature type="region of interest" description="Disordered" evidence="1">
    <location>
        <begin position="179"/>
        <end position="208"/>
    </location>
</feature>
<proteinExistence type="predicted"/>
<accession>A0ABY5E0P6</accession>
<keyword evidence="2" id="KW-0732">Signal</keyword>
<evidence type="ECO:0000256" key="2">
    <source>
        <dbReference type="SAM" id="SignalP"/>
    </source>
</evidence>
<dbReference type="EMBL" id="CP098502">
    <property type="protein sequence ID" value="UTI66405.1"/>
    <property type="molecule type" value="Genomic_DNA"/>
</dbReference>
<dbReference type="RefSeq" id="WP_254573076.1">
    <property type="nucleotide sequence ID" value="NZ_CP098502.1"/>
</dbReference>
<name>A0ABY5E0P6_9ACTN</name>
<feature type="signal peptide" evidence="2">
    <location>
        <begin position="1"/>
        <end position="18"/>
    </location>
</feature>
<evidence type="ECO:0000313" key="4">
    <source>
        <dbReference type="Proteomes" id="UP001056035"/>
    </source>
</evidence>
<sequence length="208" mass="20916">MHRRLPVALTLLALGGLAGCGGGGSTTLTIDGTAGGASSSTPGVAPSPKAFGLPPAVPTRAGGQAADAVSRRVITKWLGALSDGQIQRAARFFAMPSKVQNGTQVLTLRSPADRVIFNDAFPCGAKATRMRRAAHGFTIVDFVLTERVGGNCMGGAGGRARSAIRVADGHIAEWYRLDTAAGGGTSPSPSPSPAPSVPSTPGTATQIA</sequence>
<feature type="compositionally biased region" description="Low complexity" evidence="1">
    <location>
        <begin position="199"/>
        <end position="208"/>
    </location>
</feature>
<reference evidence="3 4" key="1">
    <citation type="submission" date="2022-06" db="EMBL/GenBank/DDBJ databases">
        <title>Paraconexibacter antarcticus.</title>
        <authorList>
            <person name="Kim C.S."/>
        </authorList>
    </citation>
    <scope>NUCLEOTIDE SEQUENCE [LARGE SCALE GENOMIC DNA]</scope>
    <source>
        <strain evidence="3 4">02-257</strain>
    </source>
</reference>
<gene>
    <name evidence="3" type="ORF">NBH00_09390</name>
</gene>
<keyword evidence="4" id="KW-1185">Reference proteome</keyword>